<dbReference type="EMBL" id="FOOY01000008">
    <property type="protein sequence ID" value="SFG31883.1"/>
    <property type="molecule type" value="Genomic_DNA"/>
</dbReference>
<dbReference type="Pfam" id="PF00248">
    <property type="entry name" value="Aldo_ket_red"/>
    <property type="match status" value="1"/>
</dbReference>
<dbReference type="PANTHER" id="PTHR43638:SF3">
    <property type="entry name" value="ALDEHYDE REDUCTASE"/>
    <property type="match status" value="1"/>
</dbReference>
<sequence length="301" mass="33328">MEWNDDGLDSAMREVKKRSVKLPDGAEIPVIGQGTWHMGDDPLQRASEQEALRLGVRLGMNLIDTAEMYGEGRSESLIGEAIAGIRDDVFLVSKAYPNHATRKKLATACDRSLKRLGTDHLDLYLLHWRGATPLEETVQGMEELKQAGKILRWGVSNFDTSDMQDLWSVPGGTNCAVNQVLYHLGSRGIECELLPWMREHQVSVMAYCPLAEGGSLKSQLLKDPDVMKAAVDHQATPLQILLAWSIRYAESDGIVAIPKAGRPEHVLLNAQAASIRLSEEEQRNLNLAFSKPARKVPLDIV</sequence>
<dbReference type="InterPro" id="IPR023210">
    <property type="entry name" value="NADP_OxRdtase_dom"/>
</dbReference>
<dbReference type="Gene3D" id="3.20.20.100">
    <property type="entry name" value="NADP-dependent oxidoreductase domain"/>
    <property type="match status" value="1"/>
</dbReference>
<reference evidence="6" key="1">
    <citation type="submission" date="2016-10" db="EMBL/GenBank/DDBJ databases">
        <authorList>
            <person name="Varghese N."/>
            <person name="Submissions S."/>
        </authorList>
    </citation>
    <scope>NUCLEOTIDE SEQUENCE [LARGE SCALE GENOMIC DNA]</scope>
    <source>
        <strain evidence="6">ATCC 700379</strain>
    </source>
</reference>
<dbReference type="PIRSF" id="PIRSF000097">
    <property type="entry name" value="AKR"/>
    <property type="match status" value="1"/>
</dbReference>
<gene>
    <name evidence="5" type="ORF">SAMN02982927_01337</name>
</gene>
<evidence type="ECO:0000256" key="1">
    <source>
        <dbReference type="PIRSR" id="PIRSR000097-1"/>
    </source>
</evidence>
<dbReference type="PANTHER" id="PTHR43638">
    <property type="entry name" value="OXIDOREDUCTASE, ALDO/KETO REDUCTASE FAMILY PROTEIN"/>
    <property type="match status" value="1"/>
</dbReference>
<dbReference type="InterPro" id="IPR020471">
    <property type="entry name" value="AKR"/>
</dbReference>
<evidence type="ECO:0000256" key="3">
    <source>
        <dbReference type="PIRSR" id="PIRSR000097-3"/>
    </source>
</evidence>
<evidence type="ECO:0000313" key="5">
    <source>
        <dbReference type="EMBL" id="SFG31883.1"/>
    </source>
</evidence>
<keyword evidence="6" id="KW-1185">Reference proteome</keyword>
<protein>
    <submittedName>
        <fullName evidence="5">Aldo/keto reductase</fullName>
    </submittedName>
</protein>
<feature type="active site" description="Proton donor" evidence="1">
    <location>
        <position position="69"/>
    </location>
</feature>
<dbReference type="SUPFAM" id="SSF51430">
    <property type="entry name" value="NAD(P)-linked oxidoreductase"/>
    <property type="match status" value="1"/>
</dbReference>
<evidence type="ECO:0000313" key="6">
    <source>
        <dbReference type="Proteomes" id="UP000198752"/>
    </source>
</evidence>
<dbReference type="GO" id="GO:0016491">
    <property type="term" value="F:oxidoreductase activity"/>
    <property type="evidence" value="ECO:0007669"/>
    <property type="project" value="InterPro"/>
</dbReference>
<feature type="binding site" evidence="2">
    <location>
        <position position="127"/>
    </location>
    <ligand>
        <name>substrate</name>
    </ligand>
</feature>
<proteinExistence type="predicted"/>
<name>A0A1I2QW24_9BACL</name>
<dbReference type="AlphaFoldDB" id="A0A1I2QW24"/>
<dbReference type="RefSeq" id="WP_093671305.1">
    <property type="nucleotide sequence ID" value="NZ_FOOY01000008.1"/>
</dbReference>
<dbReference type="CDD" id="cd19138">
    <property type="entry name" value="AKR_YeaE"/>
    <property type="match status" value="1"/>
</dbReference>
<dbReference type="InterPro" id="IPR036812">
    <property type="entry name" value="NAD(P)_OxRdtase_dom_sf"/>
</dbReference>
<evidence type="ECO:0000259" key="4">
    <source>
        <dbReference type="Pfam" id="PF00248"/>
    </source>
</evidence>
<accession>A0A1I2QW24</accession>
<feature type="domain" description="NADP-dependent oxidoreductase" evidence="4">
    <location>
        <begin position="31"/>
        <end position="283"/>
    </location>
</feature>
<dbReference type="OrthoDB" id="9773828at2"/>
<dbReference type="Proteomes" id="UP000198752">
    <property type="component" value="Unassembled WGS sequence"/>
</dbReference>
<dbReference type="PRINTS" id="PR00069">
    <property type="entry name" value="ALDKETRDTASE"/>
</dbReference>
<evidence type="ECO:0000256" key="2">
    <source>
        <dbReference type="PIRSR" id="PIRSR000097-2"/>
    </source>
</evidence>
<organism evidence="5 6">
    <name type="scientific">Sporolactobacillus nakayamae</name>
    <dbReference type="NCBI Taxonomy" id="269670"/>
    <lineage>
        <taxon>Bacteria</taxon>
        <taxon>Bacillati</taxon>
        <taxon>Bacillota</taxon>
        <taxon>Bacilli</taxon>
        <taxon>Bacillales</taxon>
        <taxon>Sporolactobacillaceae</taxon>
        <taxon>Sporolactobacillus</taxon>
    </lineage>
</organism>
<dbReference type="STRING" id="269670.SAMN02982927_01337"/>
<feature type="site" description="Lowers pKa of active site Tyr" evidence="3">
    <location>
        <position position="94"/>
    </location>
</feature>